<evidence type="ECO:0000256" key="1">
    <source>
        <dbReference type="SAM" id="MobiDB-lite"/>
    </source>
</evidence>
<sequence length="558" mass="61157">AKAMGRMNNKFEETAKLNQEVVIQDEVAYAKSQFQIHRKEEDPYDDLEAVDLEDEFDELFQAQEKDGNYHVYEKSMNSVTLEKRKKISGKTPPRPSGPLDGDKGGGLTDGAKFLQAHSELISNVRKLGEELTGKRGMKVALKALSDDVSKKGTDLNLLPYASDKIMQSIDEVNGHVQALLKKVSNIQKHEVAESEKSLGDLTNSTIIIIIIIKDKHVDLKSAGGHLIAEARNNERSNRQKDDWVQTKVNAALTKNGFGKHHASRLSKIPFNFETADLTKIHVHPNAPEDTAHGININNDEDTRDFNHVSAWAAGNAQANNFNNILHEDARVQAKLTTMTPALSKNTTRAGAMCVVEGAHFAAADADLDPDVLDGDGSEPWMLACRAHCCRYGPKAYPLPGAASLLVVLEGPICVQRTAISNITEHGVTMSVCPSFLETPEGQKCQGSSIVAVRVMDNVARFAPRGLAVHMVHAPTDAADDDDANPPPKKRGKSAAPKMTDQSKVAFLLSIPLLRAADINGVGGKVRQVVSAWNETRFKTKGEDAMWANRARWFRAHYK</sequence>
<protein>
    <submittedName>
        <fullName evidence="2">Uncharacterized protein</fullName>
    </submittedName>
</protein>
<feature type="region of interest" description="Disordered" evidence="1">
    <location>
        <begin position="475"/>
        <end position="498"/>
    </location>
</feature>
<dbReference type="Proteomes" id="UP001189429">
    <property type="component" value="Unassembled WGS sequence"/>
</dbReference>
<feature type="non-terminal residue" evidence="2">
    <location>
        <position position="1"/>
    </location>
</feature>
<keyword evidence="3" id="KW-1185">Reference proteome</keyword>
<organism evidence="2 3">
    <name type="scientific">Prorocentrum cordatum</name>
    <dbReference type="NCBI Taxonomy" id="2364126"/>
    <lineage>
        <taxon>Eukaryota</taxon>
        <taxon>Sar</taxon>
        <taxon>Alveolata</taxon>
        <taxon>Dinophyceae</taxon>
        <taxon>Prorocentrales</taxon>
        <taxon>Prorocentraceae</taxon>
        <taxon>Prorocentrum</taxon>
    </lineage>
</organism>
<gene>
    <name evidence="2" type="ORF">PCOR1329_LOCUS39874</name>
</gene>
<name>A0ABN9TM92_9DINO</name>
<evidence type="ECO:0000313" key="3">
    <source>
        <dbReference type="Proteomes" id="UP001189429"/>
    </source>
</evidence>
<feature type="region of interest" description="Disordered" evidence="1">
    <location>
        <begin position="82"/>
        <end position="106"/>
    </location>
</feature>
<comment type="caution">
    <text evidence="2">The sequence shown here is derived from an EMBL/GenBank/DDBJ whole genome shotgun (WGS) entry which is preliminary data.</text>
</comment>
<reference evidence="2" key="1">
    <citation type="submission" date="2023-10" db="EMBL/GenBank/DDBJ databases">
        <authorList>
            <person name="Chen Y."/>
            <person name="Shah S."/>
            <person name="Dougan E. K."/>
            <person name="Thang M."/>
            <person name="Chan C."/>
        </authorList>
    </citation>
    <scope>NUCLEOTIDE SEQUENCE [LARGE SCALE GENOMIC DNA]</scope>
</reference>
<evidence type="ECO:0000313" key="2">
    <source>
        <dbReference type="EMBL" id="CAK0846339.1"/>
    </source>
</evidence>
<accession>A0ABN9TM92</accession>
<dbReference type="EMBL" id="CAUYUJ010014816">
    <property type="protein sequence ID" value="CAK0846339.1"/>
    <property type="molecule type" value="Genomic_DNA"/>
</dbReference>
<proteinExistence type="predicted"/>